<dbReference type="AlphaFoldDB" id="A0A1G6HZY7"/>
<dbReference type="Proteomes" id="UP000198943">
    <property type="component" value="Unassembled WGS sequence"/>
</dbReference>
<proteinExistence type="predicted"/>
<dbReference type="Gene3D" id="3.30.565.40">
    <property type="entry name" value="Fervidobacterium nodosum Rt17-B1 like"/>
    <property type="match status" value="1"/>
</dbReference>
<dbReference type="RefSeq" id="WP_143005939.1">
    <property type="nucleotide sequence ID" value="NZ_FMYW01000001.1"/>
</dbReference>
<gene>
    <name evidence="2" type="ORF">SAMN04487864_101367</name>
</gene>
<dbReference type="OrthoDB" id="5637at2"/>
<evidence type="ECO:0008006" key="4">
    <source>
        <dbReference type="Google" id="ProtNLM"/>
    </source>
</evidence>
<evidence type="ECO:0000256" key="1">
    <source>
        <dbReference type="SAM" id="SignalP"/>
    </source>
</evidence>
<organism evidence="2 3">
    <name type="scientific">Succiniclasticum ruminis</name>
    <dbReference type="NCBI Taxonomy" id="40841"/>
    <lineage>
        <taxon>Bacteria</taxon>
        <taxon>Bacillati</taxon>
        <taxon>Bacillota</taxon>
        <taxon>Negativicutes</taxon>
        <taxon>Acidaminococcales</taxon>
        <taxon>Acidaminococcaceae</taxon>
        <taxon>Succiniclasticum</taxon>
    </lineage>
</organism>
<dbReference type="EMBL" id="FMYW01000001">
    <property type="protein sequence ID" value="SDB99832.1"/>
    <property type="molecule type" value="Genomic_DNA"/>
</dbReference>
<protein>
    <recommendedName>
        <fullName evidence="4">Deacetylase PdaC domain-containing protein</fullName>
    </recommendedName>
</protein>
<feature type="chain" id="PRO_5011706518" description="Deacetylase PdaC domain-containing protein" evidence="1">
    <location>
        <begin position="27"/>
        <end position="300"/>
    </location>
</feature>
<name>A0A1G6HZY7_9FIRM</name>
<feature type="signal peptide" evidence="1">
    <location>
        <begin position="1"/>
        <end position="26"/>
    </location>
</feature>
<reference evidence="3" key="1">
    <citation type="submission" date="2016-10" db="EMBL/GenBank/DDBJ databases">
        <authorList>
            <person name="Varghese N."/>
            <person name="Submissions S."/>
        </authorList>
    </citation>
    <scope>NUCLEOTIDE SEQUENCE [LARGE SCALE GENOMIC DNA]</scope>
    <source>
        <strain evidence="3">DSM 11005</strain>
    </source>
</reference>
<evidence type="ECO:0000313" key="2">
    <source>
        <dbReference type="EMBL" id="SDB99832.1"/>
    </source>
</evidence>
<keyword evidence="3" id="KW-1185">Reference proteome</keyword>
<sequence>MLTVKRVTALLSMVTVLAFMAFPAMAAELSVKENRTRSGIVNVAVPYISGSVGGKQVDNLVNKAVLSYVNSQMKQIMSRQEIEAFESTHADPRELGEMLRYNSDLVKYTDKKIVDKNTAGRVTASWYVRNEYEVKAAKDTFYSVILKTKTYTGGAGDVIVWKAMNFDLKDGHLMELKELFDANADYAARLQTLIGYQQKGRARLIRHIKGKNVSEPTPVTITGQENFYVDDHYNLGIILYSGVSGAKQLPVAGAAGKAAEVSNGTPVGESGPAAEKQQSATGQMEIYDISLNDFADLIRL</sequence>
<accession>A0A1G6HZY7</accession>
<evidence type="ECO:0000313" key="3">
    <source>
        <dbReference type="Proteomes" id="UP000198943"/>
    </source>
</evidence>
<keyword evidence="1" id="KW-0732">Signal</keyword>